<evidence type="ECO:0000313" key="2">
    <source>
        <dbReference type="EMBL" id="WOL10245.1"/>
    </source>
</evidence>
<keyword evidence="1" id="KW-0472">Membrane</keyword>
<sequence length="242" mass="27613">MELSLVVAEAAAMAEGSYWLRWQTLVCGLIVVLPAVASVAILARARAEPLRAVDFWAPCWAGMHPAWLLAYRGLVFLVMSWLLLKTILPVPDGLAEFYFYTQWTFTIVLVYFLIGTVVSARGCWLYSKRCITQDAENNRWQKGSIEQNNTLTLPFRFNKTNNTVRLQSYHELEADRKGAGFWEYAMQLIYQTSAGAAVLTDVVFWVVLVPFLYANNLRVTPVSILNMYRANANDKNLFFFPF</sequence>
<accession>A0AAQ3QJB6</accession>
<feature type="transmembrane region" description="Helical" evidence="1">
    <location>
        <begin position="55"/>
        <end position="83"/>
    </location>
</feature>
<evidence type="ECO:0000313" key="3">
    <source>
        <dbReference type="Proteomes" id="UP001327560"/>
    </source>
</evidence>
<dbReference type="GO" id="GO:0016020">
    <property type="term" value="C:membrane"/>
    <property type="evidence" value="ECO:0007669"/>
    <property type="project" value="TreeGrafter"/>
</dbReference>
<keyword evidence="1" id="KW-1133">Transmembrane helix</keyword>
<organism evidence="2 3">
    <name type="scientific">Canna indica</name>
    <name type="common">Indian-shot</name>
    <dbReference type="NCBI Taxonomy" id="4628"/>
    <lineage>
        <taxon>Eukaryota</taxon>
        <taxon>Viridiplantae</taxon>
        <taxon>Streptophyta</taxon>
        <taxon>Embryophyta</taxon>
        <taxon>Tracheophyta</taxon>
        <taxon>Spermatophyta</taxon>
        <taxon>Magnoliopsida</taxon>
        <taxon>Liliopsida</taxon>
        <taxon>Zingiberales</taxon>
        <taxon>Cannaceae</taxon>
        <taxon>Canna</taxon>
    </lineage>
</organism>
<dbReference type="Proteomes" id="UP001327560">
    <property type="component" value="Chromosome 6"/>
</dbReference>
<keyword evidence="3" id="KW-1185">Reference proteome</keyword>
<name>A0AAQ3QJB6_9LILI</name>
<feature type="transmembrane region" description="Helical" evidence="1">
    <location>
        <begin position="20"/>
        <end position="43"/>
    </location>
</feature>
<dbReference type="PANTHER" id="PTHR12242">
    <property type="entry name" value="OS02G0130600 PROTEIN-RELATED"/>
    <property type="match status" value="1"/>
</dbReference>
<dbReference type="AlphaFoldDB" id="A0AAQ3QJB6"/>
<dbReference type="EMBL" id="CP136895">
    <property type="protein sequence ID" value="WOL10245.1"/>
    <property type="molecule type" value="Genomic_DNA"/>
</dbReference>
<reference evidence="2 3" key="1">
    <citation type="submission" date="2023-10" db="EMBL/GenBank/DDBJ databases">
        <title>Chromosome-scale genome assembly provides insights into flower coloration mechanisms of Canna indica.</title>
        <authorList>
            <person name="Li C."/>
        </authorList>
    </citation>
    <scope>NUCLEOTIDE SEQUENCE [LARGE SCALE GENOMIC DNA]</scope>
    <source>
        <tissue evidence="2">Flower</tissue>
    </source>
</reference>
<keyword evidence="1" id="KW-0812">Transmembrane</keyword>
<proteinExistence type="predicted"/>
<dbReference type="PANTHER" id="PTHR12242:SF6">
    <property type="entry name" value="PROTEIN ROLLING PROTEIN"/>
    <property type="match status" value="1"/>
</dbReference>
<evidence type="ECO:0000256" key="1">
    <source>
        <dbReference type="SAM" id="Phobius"/>
    </source>
</evidence>
<feature type="transmembrane region" description="Helical" evidence="1">
    <location>
        <begin position="194"/>
        <end position="213"/>
    </location>
</feature>
<gene>
    <name evidence="2" type="ORF">Cni_G18999</name>
</gene>
<feature type="transmembrane region" description="Helical" evidence="1">
    <location>
        <begin position="103"/>
        <end position="124"/>
    </location>
</feature>
<protein>
    <submittedName>
        <fullName evidence="2">Uncharacterized protein</fullName>
    </submittedName>
</protein>